<dbReference type="InterPro" id="IPR036465">
    <property type="entry name" value="vWFA_dom_sf"/>
</dbReference>
<keyword evidence="3 5" id="KW-1133">Transmembrane helix</keyword>
<keyword evidence="4 5" id="KW-0472">Membrane</keyword>
<gene>
    <name evidence="7" type="ORF">HNR61_000562</name>
</gene>
<evidence type="ECO:0000256" key="3">
    <source>
        <dbReference type="ARBA" id="ARBA00022989"/>
    </source>
</evidence>
<keyword evidence="8" id="KW-1185">Reference proteome</keyword>
<evidence type="ECO:0000313" key="7">
    <source>
        <dbReference type="EMBL" id="MBA8948964.1"/>
    </source>
</evidence>
<feature type="transmembrane region" description="Helical" evidence="5">
    <location>
        <begin position="55"/>
        <end position="73"/>
    </location>
</feature>
<evidence type="ECO:0000256" key="2">
    <source>
        <dbReference type="ARBA" id="ARBA00022692"/>
    </source>
</evidence>
<dbReference type="EMBL" id="JACJIA010000001">
    <property type="protein sequence ID" value="MBA8948964.1"/>
    <property type="molecule type" value="Genomic_DNA"/>
</dbReference>
<dbReference type="Pfam" id="PF13519">
    <property type="entry name" value="VWA_2"/>
    <property type="match status" value="1"/>
</dbReference>
<dbReference type="SUPFAM" id="SSF53300">
    <property type="entry name" value="vWA-like"/>
    <property type="match status" value="1"/>
</dbReference>
<dbReference type="PANTHER" id="PTHR22550">
    <property type="entry name" value="SPORE GERMINATION PROTEIN"/>
    <property type="match status" value="1"/>
</dbReference>
<organism evidence="7 8">
    <name type="scientific">Actinomadura namibiensis</name>
    <dbReference type="NCBI Taxonomy" id="182080"/>
    <lineage>
        <taxon>Bacteria</taxon>
        <taxon>Bacillati</taxon>
        <taxon>Actinomycetota</taxon>
        <taxon>Actinomycetes</taxon>
        <taxon>Streptosporangiales</taxon>
        <taxon>Thermomonosporaceae</taxon>
        <taxon>Actinomadura</taxon>
    </lineage>
</organism>
<accession>A0A7W3LIU3</accession>
<evidence type="ECO:0000256" key="1">
    <source>
        <dbReference type="ARBA" id="ARBA00022475"/>
    </source>
</evidence>
<dbReference type="InterPro" id="IPR002035">
    <property type="entry name" value="VWF_A"/>
</dbReference>
<dbReference type="AlphaFoldDB" id="A0A7W3LIU3"/>
<name>A0A7W3LIU3_ACTNM</name>
<keyword evidence="2 5" id="KW-0812">Transmembrane</keyword>
<reference evidence="7 8" key="1">
    <citation type="submission" date="2020-08" db="EMBL/GenBank/DDBJ databases">
        <title>Genomic Encyclopedia of Type Strains, Phase IV (KMG-IV): sequencing the most valuable type-strain genomes for metagenomic binning, comparative biology and taxonomic classification.</title>
        <authorList>
            <person name="Goeker M."/>
        </authorList>
    </citation>
    <scope>NUCLEOTIDE SEQUENCE [LARGE SCALE GENOMIC DNA]</scope>
    <source>
        <strain evidence="7 8">DSM 44197</strain>
    </source>
</reference>
<dbReference type="PANTHER" id="PTHR22550:SF5">
    <property type="entry name" value="LEUCINE ZIPPER PROTEIN 4"/>
    <property type="match status" value="1"/>
</dbReference>
<evidence type="ECO:0000256" key="5">
    <source>
        <dbReference type="SAM" id="Phobius"/>
    </source>
</evidence>
<evidence type="ECO:0000259" key="6">
    <source>
        <dbReference type="PROSITE" id="PS50234"/>
    </source>
</evidence>
<keyword evidence="1" id="KW-1003">Cell membrane</keyword>
<protein>
    <submittedName>
        <fullName evidence="7">Ca-activated chloride channel family protein</fullName>
    </submittedName>
</protein>
<proteinExistence type="predicted"/>
<feature type="domain" description="VWFA" evidence="6">
    <location>
        <begin position="87"/>
        <end position="275"/>
    </location>
</feature>
<dbReference type="SMART" id="SM00327">
    <property type="entry name" value="VWA"/>
    <property type="match status" value="1"/>
</dbReference>
<dbReference type="Proteomes" id="UP000572680">
    <property type="component" value="Unassembled WGS sequence"/>
</dbReference>
<comment type="caution">
    <text evidence="7">The sequence shown here is derived from an EMBL/GenBank/DDBJ whole genome shotgun (WGS) entry which is preliminary data.</text>
</comment>
<dbReference type="InterPro" id="IPR050768">
    <property type="entry name" value="UPF0353/GerABKA_families"/>
</dbReference>
<dbReference type="Gene3D" id="3.40.50.410">
    <property type="entry name" value="von Willebrand factor, type A domain"/>
    <property type="match status" value="1"/>
</dbReference>
<dbReference type="RefSeq" id="WP_312897736.1">
    <property type="nucleotide sequence ID" value="NZ_BAAALP010000133.1"/>
</dbReference>
<feature type="transmembrane region" description="Helical" evidence="5">
    <location>
        <begin position="288"/>
        <end position="311"/>
    </location>
</feature>
<dbReference type="PROSITE" id="PS50234">
    <property type="entry name" value="VWFA"/>
    <property type="match status" value="1"/>
</dbReference>
<sequence>MTFLEPLRLLLLVVPALLLGVYVVMRARQARYAARFTNLALLEKVVPVRPGWRRHLPAAAFLLMILVCVLGFARPAADVRVPREQATIMMAVDVSSSMEATDVAPSRLAAAQRAARAFLGELPERFNVGLVTFAGSATVAVPPTTDRAAVRTAIDGLRLAPRTAIGEAVFTSLDALSRFGAQWGRQAPPARIVLLSDGENTAGRLPGVAAQEAAARRVPVSTIAYGTPGGVIWSEGSALPVPVDGPALRRLAEQTGGRFYEAASGAELGRVYADIGSSIGHRTERREVWVWFVGAALVLGCAAAAGSLLWFSRLP</sequence>
<evidence type="ECO:0000313" key="8">
    <source>
        <dbReference type="Proteomes" id="UP000572680"/>
    </source>
</evidence>
<evidence type="ECO:0000256" key="4">
    <source>
        <dbReference type="ARBA" id="ARBA00023136"/>
    </source>
</evidence>